<dbReference type="InParanoid" id="A0A0C3FKV0"/>
<feature type="transmembrane region" description="Helical" evidence="1">
    <location>
        <begin position="234"/>
        <end position="254"/>
    </location>
</feature>
<feature type="transmembrane region" description="Helical" evidence="1">
    <location>
        <begin position="167"/>
        <end position="186"/>
    </location>
</feature>
<feature type="transmembrane region" description="Helical" evidence="1">
    <location>
        <begin position="14"/>
        <end position="35"/>
    </location>
</feature>
<dbReference type="AlphaFoldDB" id="A0A0C3FKV0"/>
<dbReference type="EMBL" id="KN833005">
    <property type="protein sequence ID" value="KIM80096.1"/>
    <property type="molecule type" value="Genomic_DNA"/>
</dbReference>
<feature type="transmembrane region" description="Helical" evidence="1">
    <location>
        <begin position="94"/>
        <end position="114"/>
    </location>
</feature>
<dbReference type="STRING" id="765440.A0A0C3FKV0"/>
<accession>A0A0C3FKV0</accession>
<name>A0A0C3FKV0_PILCF</name>
<evidence type="ECO:0000256" key="1">
    <source>
        <dbReference type="SAM" id="Phobius"/>
    </source>
</evidence>
<feature type="domain" description="DUF6533" evidence="2">
    <location>
        <begin position="23"/>
        <end position="66"/>
    </location>
</feature>
<feature type="transmembrane region" description="Helical" evidence="1">
    <location>
        <begin position="207"/>
        <end position="228"/>
    </location>
</feature>
<dbReference type="Pfam" id="PF20151">
    <property type="entry name" value="DUF6533"/>
    <property type="match status" value="1"/>
</dbReference>
<evidence type="ECO:0000313" key="3">
    <source>
        <dbReference type="EMBL" id="KIM80096.1"/>
    </source>
</evidence>
<keyword evidence="4" id="KW-1185">Reference proteome</keyword>
<proteinExistence type="predicted"/>
<evidence type="ECO:0000313" key="4">
    <source>
        <dbReference type="Proteomes" id="UP000054166"/>
    </source>
</evidence>
<reference evidence="3 4" key="1">
    <citation type="submission" date="2014-04" db="EMBL/GenBank/DDBJ databases">
        <authorList>
            <consortium name="DOE Joint Genome Institute"/>
            <person name="Kuo A."/>
            <person name="Tarkka M."/>
            <person name="Buscot F."/>
            <person name="Kohler A."/>
            <person name="Nagy L.G."/>
            <person name="Floudas D."/>
            <person name="Copeland A."/>
            <person name="Barry K.W."/>
            <person name="Cichocki N."/>
            <person name="Veneault-Fourrey C."/>
            <person name="LaButti K."/>
            <person name="Lindquist E.A."/>
            <person name="Lipzen A."/>
            <person name="Lundell T."/>
            <person name="Morin E."/>
            <person name="Murat C."/>
            <person name="Sun H."/>
            <person name="Tunlid A."/>
            <person name="Henrissat B."/>
            <person name="Grigoriev I.V."/>
            <person name="Hibbett D.S."/>
            <person name="Martin F."/>
            <person name="Nordberg H.P."/>
            <person name="Cantor M.N."/>
            <person name="Hua S.X."/>
        </authorList>
    </citation>
    <scope>NUCLEOTIDE SEQUENCE [LARGE SCALE GENOMIC DNA]</scope>
    <source>
        <strain evidence="3 4">F 1598</strain>
    </source>
</reference>
<keyword evidence="1" id="KW-0812">Transmembrane</keyword>
<keyword evidence="1" id="KW-1133">Transmembrane helix</keyword>
<protein>
    <recommendedName>
        <fullName evidence="2">DUF6533 domain-containing protein</fullName>
    </recommendedName>
</protein>
<organism evidence="3 4">
    <name type="scientific">Piloderma croceum (strain F 1598)</name>
    <dbReference type="NCBI Taxonomy" id="765440"/>
    <lineage>
        <taxon>Eukaryota</taxon>
        <taxon>Fungi</taxon>
        <taxon>Dikarya</taxon>
        <taxon>Basidiomycota</taxon>
        <taxon>Agaricomycotina</taxon>
        <taxon>Agaricomycetes</taxon>
        <taxon>Agaricomycetidae</taxon>
        <taxon>Atheliales</taxon>
        <taxon>Atheliaceae</taxon>
        <taxon>Piloderma</taxon>
    </lineage>
</organism>
<gene>
    <name evidence="3" type="ORF">PILCRDRAFT_535125</name>
</gene>
<feature type="transmembrane region" description="Helical" evidence="1">
    <location>
        <begin position="126"/>
        <end position="147"/>
    </location>
</feature>
<dbReference type="Proteomes" id="UP000054166">
    <property type="component" value="Unassembled WGS sequence"/>
</dbReference>
<reference evidence="4" key="2">
    <citation type="submission" date="2015-01" db="EMBL/GenBank/DDBJ databases">
        <title>Evolutionary Origins and Diversification of the Mycorrhizal Mutualists.</title>
        <authorList>
            <consortium name="DOE Joint Genome Institute"/>
            <consortium name="Mycorrhizal Genomics Consortium"/>
            <person name="Kohler A."/>
            <person name="Kuo A."/>
            <person name="Nagy L.G."/>
            <person name="Floudas D."/>
            <person name="Copeland A."/>
            <person name="Barry K.W."/>
            <person name="Cichocki N."/>
            <person name="Veneault-Fourrey C."/>
            <person name="LaButti K."/>
            <person name="Lindquist E.A."/>
            <person name="Lipzen A."/>
            <person name="Lundell T."/>
            <person name="Morin E."/>
            <person name="Murat C."/>
            <person name="Riley R."/>
            <person name="Ohm R."/>
            <person name="Sun H."/>
            <person name="Tunlid A."/>
            <person name="Henrissat B."/>
            <person name="Grigoriev I.V."/>
            <person name="Hibbett D.S."/>
            <person name="Martin F."/>
        </authorList>
    </citation>
    <scope>NUCLEOTIDE SEQUENCE [LARGE SCALE GENOMIC DNA]</scope>
    <source>
        <strain evidence="4">F 1598</strain>
    </source>
</reference>
<keyword evidence="1" id="KW-0472">Membrane</keyword>
<dbReference type="HOGENOM" id="CLU_035509_10_5_1"/>
<sequence>MESIGAVPNDSQGWFSRIIDSSSISALALLVYEILLTFDDEVELIWTKPGSSFIKWLFLLMRYFGLTSQIGNHLLSLHIASTVPATLHYCRLWYTWRLVSAQVMLAAVETTLILRVYALYNRNRRIAIVLALLVFAEVAVSGINSYINIPKLQFNDVCLTQLAFLPVIQFGIIALCTQSSILFLTFAKQIFAVRTGWGRTPLVSLMIRDGVFAFVAIFGILVATLAFMTMPRGLLFVQSWLLTLTSCVGCRLIINMQRLVVPKVQKPISFELTTNLTGFRLPQTITTDDTHSGITA</sequence>
<dbReference type="InterPro" id="IPR045340">
    <property type="entry name" value="DUF6533"/>
</dbReference>
<dbReference type="OrthoDB" id="2637653at2759"/>
<evidence type="ECO:0000259" key="2">
    <source>
        <dbReference type="Pfam" id="PF20151"/>
    </source>
</evidence>